<feature type="transmembrane region" description="Helical" evidence="1">
    <location>
        <begin position="174"/>
        <end position="197"/>
    </location>
</feature>
<protein>
    <submittedName>
        <fullName evidence="2">Uncharacterized protein</fullName>
    </submittedName>
</protein>
<keyword evidence="1" id="KW-0812">Transmembrane</keyword>
<feature type="transmembrane region" description="Helical" evidence="1">
    <location>
        <begin position="132"/>
        <end position="153"/>
    </location>
</feature>
<evidence type="ECO:0000256" key="1">
    <source>
        <dbReference type="SAM" id="Phobius"/>
    </source>
</evidence>
<organism evidence="2 3">
    <name type="scientific">Bifidobacterium italicum</name>
    <dbReference type="NCBI Taxonomy" id="1960968"/>
    <lineage>
        <taxon>Bacteria</taxon>
        <taxon>Bacillati</taxon>
        <taxon>Actinomycetota</taxon>
        <taxon>Actinomycetes</taxon>
        <taxon>Bifidobacteriales</taxon>
        <taxon>Bifidobacteriaceae</taxon>
        <taxon>Bifidobacterium</taxon>
    </lineage>
</organism>
<dbReference type="Proteomes" id="UP000217986">
    <property type="component" value="Unassembled WGS sequence"/>
</dbReference>
<dbReference type="AlphaFoldDB" id="A0A2A2ELS5"/>
<accession>A0A2A2ELS5</accession>
<reference evidence="2 3" key="1">
    <citation type="journal article" date="2017" name="ISME J.">
        <title>Unveiling bifidobacterial biogeography across the mammalian branch of the tree of life.</title>
        <authorList>
            <person name="Milani C."/>
            <person name="Mangifesta M."/>
            <person name="Mancabelli L."/>
            <person name="Lugli G.A."/>
            <person name="James K."/>
            <person name="Duranti S."/>
            <person name="Turroni F."/>
            <person name="Ferrario C."/>
            <person name="Ossiprandi M.C."/>
            <person name="van Sinderen D."/>
            <person name="Ventura M."/>
        </authorList>
    </citation>
    <scope>NUCLEOTIDE SEQUENCE [LARGE SCALE GENOMIC DNA]</scope>
    <source>
        <strain evidence="2 3">70</strain>
    </source>
</reference>
<keyword evidence="1" id="KW-0472">Membrane</keyword>
<sequence length="232" mass="24269">MLCDDGGIWSVVARVPLGPHATDDCDATGSNRDLYYAALAIWAALISLMFGVLPLIPSENALTATVLLMYVAGPVASIVFGMLGVLRSWRAAGLLSLIAIVGSALGGIAMTVGDWNWSHPDSHAWWALRASALYGCAMGAVPALLGIGIGAVVRWVMRMVRAARWTAGGRRRMAIVAAAVAWSVFVVAVILIVALAIPASATPLPWTYPVLPVTLMLACGCTALVPMAAHDH</sequence>
<evidence type="ECO:0000313" key="2">
    <source>
        <dbReference type="EMBL" id="PAU69932.1"/>
    </source>
</evidence>
<dbReference type="EMBL" id="MVOG01000005">
    <property type="protein sequence ID" value="PAU69932.1"/>
    <property type="molecule type" value="Genomic_DNA"/>
</dbReference>
<dbReference type="RefSeq" id="WP_095612852.1">
    <property type="nucleotide sequence ID" value="NZ_MVOG01000005.1"/>
</dbReference>
<feature type="transmembrane region" description="Helical" evidence="1">
    <location>
        <begin position="93"/>
        <end position="112"/>
    </location>
</feature>
<gene>
    <name evidence="2" type="ORF">B1400_0467</name>
</gene>
<evidence type="ECO:0000313" key="3">
    <source>
        <dbReference type="Proteomes" id="UP000217986"/>
    </source>
</evidence>
<feature type="transmembrane region" description="Helical" evidence="1">
    <location>
        <begin position="62"/>
        <end position="86"/>
    </location>
</feature>
<dbReference type="OrthoDB" id="10015884at2"/>
<feature type="transmembrane region" description="Helical" evidence="1">
    <location>
        <begin position="209"/>
        <end position="229"/>
    </location>
</feature>
<keyword evidence="3" id="KW-1185">Reference proteome</keyword>
<name>A0A2A2ELS5_9BIFI</name>
<comment type="caution">
    <text evidence="2">The sequence shown here is derived from an EMBL/GenBank/DDBJ whole genome shotgun (WGS) entry which is preliminary data.</text>
</comment>
<feature type="transmembrane region" description="Helical" evidence="1">
    <location>
        <begin position="34"/>
        <end position="56"/>
    </location>
</feature>
<proteinExistence type="predicted"/>
<keyword evidence="1" id="KW-1133">Transmembrane helix</keyword>